<dbReference type="InterPro" id="IPR008462">
    <property type="entry name" value="CsbD"/>
</dbReference>
<reference evidence="3" key="1">
    <citation type="submission" date="2021-06" db="EMBL/GenBank/DDBJ databases">
        <title>Bradyrhizobium sp. S2-11-2 Genome sequencing.</title>
        <authorList>
            <person name="Jin L."/>
        </authorList>
    </citation>
    <scope>NUCLEOTIDE SEQUENCE</scope>
    <source>
        <strain evidence="3">S2-11-2</strain>
    </source>
</reference>
<dbReference type="EMBL" id="CP076135">
    <property type="protein sequence ID" value="QWG17836.1"/>
    <property type="molecule type" value="Genomic_DNA"/>
</dbReference>
<evidence type="ECO:0000313" key="4">
    <source>
        <dbReference type="Proteomes" id="UP000680805"/>
    </source>
</evidence>
<evidence type="ECO:0000256" key="1">
    <source>
        <dbReference type="ARBA" id="ARBA00009129"/>
    </source>
</evidence>
<comment type="similarity">
    <text evidence="1">Belongs to the UPF0337 (CsbD) family.</text>
</comment>
<name>A0A975RSK6_9BRAD</name>
<dbReference type="PANTHER" id="PTHR34977">
    <property type="entry name" value="UPF0337 PROTEIN YJBJ"/>
    <property type="match status" value="1"/>
</dbReference>
<dbReference type="PANTHER" id="PTHR34977:SF1">
    <property type="entry name" value="UPF0337 PROTEIN YJBJ"/>
    <property type="match status" value="1"/>
</dbReference>
<sequence length="66" mass="7938">MDWNRVEGNWKQFKGAAKEKWGKLTDDDLDVIEGRREQLEGKLQQRYGFAKDQIHKDVDDWFRALK</sequence>
<accession>A0A975RSK6</accession>
<dbReference type="RefSeq" id="WP_215613460.1">
    <property type="nucleotide sequence ID" value="NZ_CP076135.1"/>
</dbReference>
<protein>
    <submittedName>
        <fullName evidence="3">CsbD family protein</fullName>
    </submittedName>
</protein>
<dbReference type="InterPro" id="IPR050423">
    <property type="entry name" value="UPF0337_stress_rsp"/>
</dbReference>
<dbReference type="KEGG" id="bsei:KMZ68_23260"/>
<dbReference type="PIRSF" id="PIRSF039008">
    <property type="entry name" value="YjbJ"/>
    <property type="match status" value="1"/>
</dbReference>
<organism evidence="3 4">
    <name type="scientific">Bradyrhizobium sediminis</name>
    <dbReference type="NCBI Taxonomy" id="2840469"/>
    <lineage>
        <taxon>Bacteria</taxon>
        <taxon>Pseudomonadati</taxon>
        <taxon>Pseudomonadota</taxon>
        <taxon>Alphaproteobacteria</taxon>
        <taxon>Hyphomicrobiales</taxon>
        <taxon>Nitrobacteraceae</taxon>
        <taxon>Bradyrhizobium</taxon>
    </lineage>
</organism>
<dbReference type="AlphaFoldDB" id="A0A975RSK6"/>
<dbReference type="SUPFAM" id="SSF69047">
    <property type="entry name" value="Hypothetical protein YjbJ"/>
    <property type="match status" value="1"/>
</dbReference>
<evidence type="ECO:0000259" key="2">
    <source>
        <dbReference type="Pfam" id="PF05532"/>
    </source>
</evidence>
<dbReference type="Pfam" id="PF05532">
    <property type="entry name" value="CsbD"/>
    <property type="match status" value="1"/>
</dbReference>
<feature type="domain" description="CsbD-like" evidence="2">
    <location>
        <begin position="4"/>
        <end position="55"/>
    </location>
</feature>
<gene>
    <name evidence="3" type="ORF">KMZ68_23260</name>
</gene>
<dbReference type="Proteomes" id="UP000680805">
    <property type="component" value="Chromosome"/>
</dbReference>
<dbReference type="InterPro" id="IPR026042">
    <property type="entry name" value="YjbJ"/>
</dbReference>
<dbReference type="InterPro" id="IPR036629">
    <property type="entry name" value="YjbJ_sf"/>
</dbReference>
<dbReference type="Gene3D" id="1.10.1470.10">
    <property type="entry name" value="YjbJ"/>
    <property type="match status" value="1"/>
</dbReference>
<evidence type="ECO:0000313" key="3">
    <source>
        <dbReference type="EMBL" id="QWG17836.1"/>
    </source>
</evidence>
<proteinExistence type="inferred from homology"/>